<feature type="domain" description="Fibronectin type-III" evidence="3">
    <location>
        <begin position="1315"/>
        <end position="1401"/>
    </location>
</feature>
<dbReference type="PROSITE" id="PS51272">
    <property type="entry name" value="SLH"/>
    <property type="match status" value="3"/>
</dbReference>
<feature type="domain" description="SLH" evidence="4">
    <location>
        <begin position="1644"/>
        <end position="1703"/>
    </location>
</feature>
<dbReference type="PANTHER" id="PTHR43308:SF5">
    <property type="entry name" value="S-LAYER PROTEIN _ PEPTIDOGLYCAN ENDO-BETA-N-ACETYLGLUCOSAMINIDASE"/>
    <property type="match status" value="1"/>
</dbReference>
<dbReference type="Gene3D" id="2.60.40.680">
    <property type="match status" value="2"/>
</dbReference>
<evidence type="ECO:0000259" key="4">
    <source>
        <dbReference type="PROSITE" id="PS51272"/>
    </source>
</evidence>
<dbReference type="InterPro" id="IPR051465">
    <property type="entry name" value="Cell_Envelope_Struct_Comp"/>
</dbReference>
<organism evidence="6">
    <name type="scientific">Paenibacillus sp. SYP-B3998</name>
    <dbReference type="NCBI Taxonomy" id="2678564"/>
    <lineage>
        <taxon>Bacteria</taxon>
        <taxon>Bacillati</taxon>
        <taxon>Bacillota</taxon>
        <taxon>Bacilli</taxon>
        <taxon>Bacillales</taxon>
        <taxon>Paenibacillaceae</taxon>
        <taxon>Paenibacillus</taxon>
    </lineage>
</organism>
<dbReference type="InterPro" id="IPR002102">
    <property type="entry name" value="Cohesin_dom"/>
</dbReference>
<dbReference type="InterPro" id="IPR001322">
    <property type="entry name" value="Lamin_tail_dom"/>
</dbReference>
<dbReference type="InterPro" id="IPR001119">
    <property type="entry name" value="SLH_dom"/>
</dbReference>
<dbReference type="Pfam" id="PF13205">
    <property type="entry name" value="Big_5"/>
    <property type="match status" value="1"/>
</dbReference>
<evidence type="ECO:0000256" key="1">
    <source>
        <dbReference type="ARBA" id="ARBA00022729"/>
    </source>
</evidence>
<dbReference type="InterPro" id="IPR013783">
    <property type="entry name" value="Ig-like_fold"/>
</dbReference>
<dbReference type="SMART" id="SM00060">
    <property type="entry name" value="FN3"/>
    <property type="match status" value="2"/>
</dbReference>
<dbReference type="SUPFAM" id="SSF49384">
    <property type="entry name" value="Carbohydrate-binding domain"/>
    <property type="match status" value="2"/>
</dbReference>
<dbReference type="EMBL" id="JAAIKC010000001">
    <property type="protein sequence ID" value="NEW04866.1"/>
    <property type="molecule type" value="Genomic_DNA"/>
</dbReference>
<dbReference type="Gene3D" id="2.60.40.1260">
    <property type="entry name" value="Lamin Tail domain"/>
    <property type="match status" value="2"/>
</dbReference>
<dbReference type="SUPFAM" id="SSF74853">
    <property type="entry name" value="Lamin A/C globular tail domain"/>
    <property type="match status" value="2"/>
</dbReference>
<accession>A0A6G3ZRM8</accession>
<dbReference type="Pfam" id="PF00395">
    <property type="entry name" value="SLH"/>
    <property type="match status" value="3"/>
</dbReference>
<feature type="region of interest" description="Disordered" evidence="2">
    <location>
        <begin position="1401"/>
        <end position="1428"/>
    </location>
</feature>
<reference evidence="6" key="1">
    <citation type="submission" date="2020-02" db="EMBL/GenBank/DDBJ databases">
        <authorList>
            <person name="Shen X.-R."/>
            <person name="Zhang Y.-X."/>
        </authorList>
    </citation>
    <scope>NUCLEOTIDE SEQUENCE</scope>
    <source>
        <strain evidence="6">SYP-B3998</strain>
    </source>
</reference>
<comment type="caution">
    <text evidence="6">The sequence shown here is derived from an EMBL/GenBank/DDBJ whole genome shotgun (WGS) entry which is preliminary data.</text>
</comment>
<dbReference type="GO" id="GO:0000272">
    <property type="term" value="P:polysaccharide catabolic process"/>
    <property type="evidence" value="ECO:0007669"/>
    <property type="project" value="InterPro"/>
</dbReference>
<gene>
    <name evidence="6" type="ORF">GK047_02380</name>
</gene>
<dbReference type="GO" id="GO:0030246">
    <property type="term" value="F:carbohydrate binding"/>
    <property type="evidence" value="ECO:0007669"/>
    <property type="project" value="InterPro"/>
</dbReference>
<evidence type="ECO:0000259" key="5">
    <source>
        <dbReference type="PROSITE" id="PS51841"/>
    </source>
</evidence>
<name>A0A6G3ZRM8_9BACL</name>
<dbReference type="SUPFAM" id="SSF49265">
    <property type="entry name" value="Fibronectin type III"/>
    <property type="match status" value="1"/>
</dbReference>
<feature type="domain" description="LTD" evidence="5">
    <location>
        <begin position="295"/>
        <end position="427"/>
    </location>
</feature>
<dbReference type="InterPro" id="IPR036116">
    <property type="entry name" value="FN3_sf"/>
</dbReference>
<feature type="domain" description="LTD" evidence="5">
    <location>
        <begin position="30"/>
        <end position="252"/>
    </location>
</feature>
<feature type="domain" description="Fibronectin type-III" evidence="3">
    <location>
        <begin position="1198"/>
        <end position="1305"/>
    </location>
</feature>
<keyword evidence="1" id="KW-0732">Signal</keyword>
<protein>
    <recommendedName>
        <fullName evidence="7">S-layer homology domain-containing protein</fullName>
    </recommendedName>
</protein>
<dbReference type="CDD" id="cd00063">
    <property type="entry name" value="FN3"/>
    <property type="match status" value="2"/>
</dbReference>
<dbReference type="InterPro" id="IPR036415">
    <property type="entry name" value="Lamin_tail_dom_sf"/>
</dbReference>
<dbReference type="RefSeq" id="WP_163940713.1">
    <property type="nucleotide sequence ID" value="NZ_JAAIKC010000001.1"/>
</dbReference>
<evidence type="ECO:0000256" key="2">
    <source>
        <dbReference type="SAM" id="MobiDB-lite"/>
    </source>
</evidence>
<dbReference type="Pfam" id="PF00963">
    <property type="entry name" value="Cohesin"/>
    <property type="match status" value="2"/>
</dbReference>
<evidence type="ECO:0008006" key="7">
    <source>
        <dbReference type="Google" id="ProtNLM"/>
    </source>
</evidence>
<dbReference type="Pfam" id="PF00041">
    <property type="entry name" value="fn3"/>
    <property type="match status" value="2"/>
</dbReference>
<dbReference type="Gene3D" id="2.60.40.10">
    <property type="entry name" value="Immunoglobulins"/>
    <property type="match status" value="2"/>
</dbReference>
<dbReference type="InterPro" id="IPR032812">
    <property type="entry name" value="SbsA_Ig"/>
</dbReference>
<dbReference type="InterPro" id="IPR008965">
    <property type="entry name" value="CBM2/CBM3_carb-bd_dom_sf"/>
</dbReference>
<dbReference type="CDD" id="cd08547">
    <property type="entry name" value="Type_II_cohesin"/>
    <property type="match status" value="2"/>
</dbReference>
<dbReference type="PANTHER" id="PTHR43308">
    <property type="entry name" value="OUTER MEMBRANE PROTEIN ALPHA-RELATED"/>
    <property type="match status" value="1"/>
</dbReference>
<feature type="domain" description="SLH" evidence="4">
    <location>
        <begin position="1704"/>
        <end position="1767"/>
    </location>
</feature>
<evidence type="ECO:0000313" key="6">
    <source>
        <dbReference type="EMBL" id="NEW04866.1"/>
    </source>
</evidence>
<proteinExistence type="predicted"/>
<dbReference type="Pfam" id="PF00932">
    <property type="entry name" value="LTD"/>
    <property type="match status" value="1"/>
</dbReference>
<evidence type="ECO:0000259" key="3">
    <source>
        <dbReference type="PROSITE" id="PS50853"/>
    </source>
</evidence>
<dbReference type="PROSITE" id="PS51841">
    <property type="entry name" value="LTD"/>
    <property type="match status" value="2"/>
</dbReference>
<dbReference type="InterPro" id="IPR003961">
    <property type="entry name" value="FN3_dom"/>
</dbReference>
<feature type="domain" description="SLH" evidence="4">
    <location>
        <begin position="1771"/>
        <end position="1832"/>
    </location>
</feature>
<dbReference type="PROSITE" id="PS50853">
    <property type="entry name" value="FN3"/>
    <property type="match status" value="2"/>
</dbReference>
<sequence length="1832" mass="196326">MARWNWNRQLWIAILLVAELCLGLFGSLTGNLPTAAAAKGQEVLIAKYHNGDYGIWITLANVTDHDIDLTNWYMNDYKSPIKMNPKWKFPDHTTIKAKSLLIVEQVGGSGSIGASEHGIPVVASPDIAAFTLSPGGEYLQLWKGESLQDELAFRFAYPDAPFFIADSLENSYSSFERKSTVDTDTEEDWQRIDNAERPDLAWEWGPLTGSPVSTTTPLADKITFATPQSTPAQLRGQDGAVEVNAEVKVYTDSSKEVWLATATATKEGSFQTSFNNESLLQEVYITAKAPGKTESTATAVKAAAPETDKVLIAKYHVGHYGSWITLANVTNHDIDLTNWQMNDYKTPETANPKWSFPAHTIIKAKSLLVVAETNGSGTSGTADSGIPLVEVPSGSTFGLLAGAEKLVLWQADGQQADELIFKLAYPDSPFIIEDDLNDGDSAFERSTILDRNKAEDWKKVTQVTPIAAWVWSPLTGNTNTEQTAAPGASLIRFHHTNPSSAQVTGQDGAVEPSSTVVLYDRALGKVLGRTKATAQGAFDLTFNDETMNKTVVLTARAPRKTESVDVVLTESFDETTKAPIADRVIYNDTFPESALITGQAGAVEANAIVTFYDNAAKEHELGRIDAGPDGAFQASITRELSLKTIYVTAIVPGKNESVAVALPAVVFPPTTDPVAEKMTFENTKPSAGVIGQDGAVEPSADIQFYNSANKGEFLGGVSATATGSFQFFFNNVNQLKTVYVVAWAPNKPASKVIAVPLVGEALPPTEVSHTPASGAADVVGNAPVEVVFNMPITAGLEIQNVSIKDQNNKLVEGVQASVSGSKLLISHAPFANTTSYRVNVPAQSVQDVAGNVNVSELTWSFTTSTVNVAAAEVSINLPDGNKVKQGQVFDVDVLVNKFTSVYGAQFQLKYDPQKLKVVRSVEPQLLPGELWNDHADVTYIQKDQPDIGIATFAGALVGESAGMNGTEPISIAKVKFEAISESGMTTLDLPTDSVKLAAYPGGAGSMSIPVQLAGPVQINLQSGTPTSKATVSLATVQTEVQAGKPFTVQVNVYEYTDVHGAQVQLTYDPARLQLQDNNSSEAGVQVKAGTLFAEQDAIELYNQADIKAGKVNFASMLRGATEGVSGKKAATIAELTFIPTGNFVGPTSLILEAGQVKLAGNPSSHTGDWKLPFDVKGTPLVVHVNEGGPDQVAPTWPINSKLEAEQVTNQSVTLKWTPASDQVGVTQYKIFKEDLRLASDSVLNSVYSTVTHAVYRQEVVTTHESSYTVNDLLPNASYRFSVEAGDAANNWSVNGPRVTVTTLTYGDQQPPTWPANSKLVLSDIGYTTASLKWPQALDNMKVTAYRIYQDGKFLTTVTGDVYGYTVTGLYSNTAYTFEVQAGDASGNWSSKLTLAVTTNRYSSGGGGTSGGSPSPTPKPTEAQTLSPNGITLPKEAMKITRKETTAFVTFDDKMLADAFRQLKGASAGAQRITIPLDVTESTVQLQFNAQVLASGAADAPNVNLVVQSGSVGYELPIHLLSLVEKAKELGVELKDLKLIIKLTAITGSKLDQLQASRQGMTLLSAAEFTISVEGGGQTRIIDNFNGTLVKRTFALPSGLDHKQLTGVRFENNQPVYVPTLFQTIDGVLTGVILSSMNSTYAIIQHKKTFSDLAGHWSKPDVELLASKLVVEGTTDSSFSPDTAITRAEFAAILIRALGLPTNVKGAAFKDVSSSDWFYGAVSSAVKASLIEGIEEGYFKPQDRITREQMAIMMARALKVSGKSKAGSTMILDKLSDKNKVSVWAIDALGQVLDAGIMQGMTDQTFEPGQPATRAQAAVMLKRLLQYVGYMNN</sequence>